<keyword evidence="2" id="KW-0805">Transcription regulation</keyword>
<dbReference type="CDD" id="cd06171">
    <property type="entry name" value="Sigma70_r4"/>
    <property type="match status" value="1"/>
</dbReference>
<dbReference type="PANTHER" id="PTHR43133:SF62">
    <property type="entry name" value="RNA POLYMERASE SIGMA FACTOR SIGZ"/>
    <property type="match status" value="1"/>
</dbReference>
<dbReference type="Pfam" id="PF04545">
    <property type="entry name" value="Sigma70_r4"/>
    <property type="match status" value="1"/>
</dbReference>
<accession>A0A428Y347</accession>
<dbReference type="Gene3D" id="1.10.10.10">
    <property type="entry name" value="Winged helix-like DNA-binding domain superfamily/Winged helix DNA-binding domain"/>
    <property type="match status" value="1"/>
</dbReference>
<evidence type="ECO:0000313" key="9">
    <source>
        <dbReference type="Proteomes" id="UP000287547"/>
    </source>
</evidence>
<name>A0A428Y347_KIBAR</name>
<evidence type="ECO:0000313" key="8">
    <source>
        <dbReference type="EMBL" id="RSM61989.1"/>
    </source>
</evidence>
<evidence type="ECO:0000256" key="3">
    <source>
        <dbReference type="ARBA" id="ARBA00023082"/>
    </source>
</evidence>
<dbReference type="InterPro" id="IPR039425">
    <property type="entry name" value="RNA_pol_sigma-70-like"/>
</dbReference>
<dbReference type="SUPFAM" id="SSF88946">
    <property type="entry name" value="Sigma2 domain of RNA polymerase sigma factors"/>
    <property type="match status" value="1"/>
</dbReference>
<dbReference type="SUPFAM" id="SSF88659">
    <property type="entry name" value="Sigma3 and sigma4 domains of RNA polymerase sigma factors"/>
    <property type="match status" value="1"/>
</dbReference>
<keyword evidence="5" id="KW-0804">Transcription</keyword>
<organism evidence="8 9">
    <name type="scientific">Kibdelosporangium aridum</name>
    <dbReference type="NCBI Taxonomy" id="2030"/>
    <lineage>
        <taxon>Bacteria</taxon>
        <taxon>Bacillati</taxon>
        <taxon>Actinomycetota</taxon>
        <taxon>Actinomycetes</taxon>
        <taxon>Pseudonocardiales</taxon>
        <taxon>Pseudonocardiaceae</taxon>
        <taxon>Kibdelosporangium</taxon>
    </lineage>
</organism>
<evidence type="ECO:0000259" key="6">
    <source>
        <dbReference type="Pfam" id="PF04542"/>
    </source>
</evidence>
<dbReference type="InterPro" id="IPR036388">
    <property type="entry name" value="WH-like_DNA-bd_sf"/>
</dbReference>
<dbReference type="InterPro" id="IPR013325">
    <property type="entry name" value="RNA_pol_sigma_r2"/>
</dbReference>
<dbReference type="Pfam" id="PF04542">
    <property type="entry name" value="Sigma70_r2"/>
    <property type="match status" value="1"/>
</dbReference>
<dbReference type="Gene3D" id="1.10.1740.10">
    <property type="match status" value="1"/>
</dbReference>
<evidence type="ECO:0000259" key="7">
    <source>
        <dbReference type="Pfam" id="PF04545"/>
    </source>
</evidence>
<protein>
    <submittedName>
        <fullName evidence="8">RNA polymerase sigma factor</fullName>
    </submittedName>
</protein>
<dbReference type="AlphaFoldDB" id="A0A428Y347"/>
<reference evidence="8 9" key="1">
    <citation type="submission" date="2018-05" db="EMBL/GenBank/DDBJ databases">
        <title>Evolution of GPA BGCs.</title>
        <authorList>
            <person name="Waglechner N."/>
            <person name="Wright G.D."/>
        </authorList>
    </citation>
    <scope>NUCLEOTIDE SEQUENCE [LARGE SCALE GENOMIC DNA]</scope>
    <source>
        <strain evidence="8 9">A82846</strain>
    </source>
</reference>
<comment type="similarity">
    <text evidence="1">Belongs to the sigma-70 factor family. ECF subfamily.</text>
</comment>
<comment type="caution">
    <text evidence="8">The sequence shown here is derived from an EMBL/GenBank/DDBJ whole genome shotgun (WGS) entry which is preliminary data.</text>
</comment>
<evidence type="ECO:0000256" key="1">
    <source>
        <dbReference type="ARBA" id="ARBA00010641"/>
    </source>
</evidence>
<keyword evidence="4" id="KW-0238">DNA-binding</keyword>
<dbReference type="InterPro" id="IPR013324">
    <property type="entry name" value="RNA_pol_sigma_r3/r4-like"/>
</dbReference>
<proteinExistence type="inferred from homology"/>
<evidence type="ECO:0000256" key="5">
    <source>
        <dbReference type="ARBA" id="ARBA00023163"/>
    </source>
</evidence>
<dbReference type="GO" id="GO:0003677">
    <property type="term" value="F:DNA binding"/>
    <property type="evidence" value="ECO:0007669"/>
    <property type="project" value="UniProtKB-KW"/>
</dbReference>
<evidence type="ECO:0000256" key="4">
    <source>
        <dbReference type="ARBA" id="ARBA00023125"/>
    </source>
</evidence>
<evidence type="ECO:0000256" key="2">
    <source>
        <dbReference type="ARBA" id="ARBA00023015"/>
    </source>
</evidence>
<dbReference type="GO" id="GO:0016987">
    <property type="term" value="F:sigma factor activity"/>
    <property type="evidence" value="ECO:0007669"/>
    <property type="project" value="UniProtKB-KW"/>
</dbReference>
<dbReference type="InterPro" id="IPR014284">
    <property type="entry name" value="RNA_pol_sigma-70_dom"/>
</dbReference>
<feature type="domain" description="RNA polymerase sigma-70 region 4" evidence="7">
    <location>
        <begin position="126"/>
        <end position="173"/>
    </location>
</feature>
<dbReference type="Proteomes" id="UP000287547">
    <property type="component" value="Unassembled WGS sequence"/>
</dbReference>
<sequence length="187" mass="20868">MAGKDAMASVEQRFAAGDTGALRELYDRYAGRMYAVAYRVLSDHGYAADAVQQAFVQAWRAAGTYDPDRSIGPWLYAITRHAAIDLYRRDRDHSTIRPEPGELEAVPAGHSPTMEQTWVVWQVRAALDALSPNDQTIIKLAFHAGLSHLEISRRLDIPIGTVKSRSFRAQRKLAESLRHLRPEPASA</sequence>
<keyword evidence="3" id="KW-0731">Sigma factor</keyword>
<dbReference type="GO" id="GO:0006352">
    <property type="term" value="P:DNA-templated transcription initiation"/>
    <property type="evidence" value="ECO:0007669"/>
    <property type="project" value="InterPro"/>
</dbReference>
<dbReference type="NCBIfam" id="TIGR02937">
    <property type="entry name" value="sigma70-ECF"/>
    <property type="match status" value="1"/>
</dbReference>
<dbReference type="InterPro" id="IPR007627">
    <property type="entry name" value="RNA_pol_sigma70_r2"/>
</dbReference>
<dbReference type="EMBL" id="QHKI01000109">
    <property type="protein sequence ID" value="RSM61989.1"/>
    <property type="molecule type" value="Genomic_DNA"/>
</dbReference>
<feature type="domain" description="RNA polymerase sigma-70 region 2" evidence="6">
    <location>
        <begin position="25"/>
        <end position="91"/>
    </location>
</feature>
<dbReference type="OrthoDB" id="9811152at2"/>
<gene>
    <name evidence="8" type="ORF">DMH04_53170</name>
</gene>
<dbReference type="RefSeq" id="WP_051796548.1">
    <property type="nucleotide sequence ID" value="NZ_QHKI01000109.1"/>
</dbReference>
<dbReference type="PANTHER" id="PTHR43133">
    <property type="entry name" value="RNA POLYMERASE ECF-TYPE SIGMA FACTO"/>
    <property type="match status" value="1"/>
</dbReference>
<dbReference type="InterPro" id="IPR007630">
    <property type="entry name" value="RNA_pol_sigma70_r4"/>
</dbReference>